<protein>
    <submittedName>
        <fullName evidence="1">Uncharacterized protein</fullName>
    </submittedName>
</protein>
<keyword evidence="2" id="KW-1185">Reference proteome</keyword>
<accession>A0AA51RUC9</accession>
<reference evidence="1 2" key="1">
    <citation type="submission" date="2023-08" db="EMBL/GenBank/DDBJ databases">
        <title>Pleionea litopenaei sp. nov., isolated from stomach of juvenile Litopenaeus vannamei.</title>
        <authorList>
            <person name="Rho A.M."/>
            <person name="Hwang C.Y."/>
        </authorList>
    </citation>
    <scope>NUCLEOTIDE SEQUENCE [LARGE SCALE GENOMIC DNA]</scope>
    <source>
        <strain evidence="1 2">HL-JVS1</strain>
    </source>
</reference>
<evidence type="ECO:0000313" key="2">
    <source>
        <dbReference type="Proteomes" id="UP001239782"/>
    </source>
</evidence>
<gene>
    <name evidence="1" type="ORF">Q9312_02140</name>
</gene>
<evidence type="ECO:0000313" key="1">
    <source>
        <dbReference type="EMBL" id="WMS87735.1"/>
    </source>
</evidence>
<dbReference type="Proteomes" id="UP001239782">
    <property type="component" value="Chromosome"/>
</dbReference>
<dbReference type="AlphaFoldDB" id="A0AA51RUC9"/>
<dbReference type="EMBL" id="CP133548">
    <property type="protein sequence ID" value="WMS87735.1"/>
    <property type="molecule type" value="Genomic_DNA"/>
</dbReference>
<dbReference type="RefSeq" id="WP_309202880.1">
    <property type="nucleotide sequence ID" value="NZ_CP133548.1"/>
</dbReference>
<proteinExistence type="predicted"/>
<sequence>MQWYTNESGYICLGKQWQFAEFHIQTSQRLEKHISQPLSQNDLEEIGSYPEDWPYDGSIQEKVESLARRFQ</sequence>
<organism evidence="1 2">
    <name type="scientific">Pleionea litopenaei</name>
    <dbReference type="NCBI Taxonomy" id="3070815"/>
    <lineage>
        <taxon>Bacteria</taxon>
        <taxon>Pseudomonadati</taxon>
        <taxon>Pseudomonadota</taxon>
        <taxon>Gammaproteobacteria</taxon>
        <taxon>Oceanospirillales</taxon>
        <taxon>Pleioneaceae</taxon>
        <taxon>Pleionea</taxon>
    </lineage>
</organism>
<dbReference type="KEGG" id="plei:Q9312_02140"/>
<name>A0AA51RUC9_9GAMM</name>